<keyword evidence="2" id="KW-0805">Transcription regulation</keyword>
<keyword evidence="7" id="KW-1185">Reference proteome</keyword>
<dbReference type="PRINTS" id="PR00039">
    <property type="entry name" value="HTHLYSR"/>
</dbReference>
<dbReference type="InterPro" id="IPR005119">
    <property type="entry name" value="LysR_subst-bd"/>
</dbReference>
<dbReference type="Gene3D" id="1.10.10.10">
    <property type="entry name" value="Winged helix-like DNA-binding domain superfamily/Winged helix DNA-binding domain"/>
    <property type="match status" value="1"/>
</dbReference>
<evidence type="ECO:0000313" key="6">
    <source>
        <dbReference type="EMBL" id="GGW69054.1"/>
    </source>
</evidence>
<reference evidence="7" key="1">
    <citation type="journal article" date="2019" name="Int. J. Syst. Evol. Microbiol.">
        <title>The Global Catalogue of Microorganisms (GCM) 10K type strain sequencing project: providing services to taxonomists for standard genome sequencing and annotation.</title>
        <authorList>
            <consortium name="The Broad Institute Genomics Platform"/>
            <consortium name="The Broad Institute Genome Sequencing Center for Infectious Disease"/>
            <person name="Wu L."/>
            <person name="Ma J."/>
        </authorList>
    </citation>
    <scope>NUCLEOTIDE SEQUENCE [LARGE SCALE GENOMIC DNA]</scope>
    <source>
        <strain evidence="7">KCTC 23723</strain>
    </source>
</reference>
<dbReference type="SUPFAM" id="SSF46785">
    <property type="entry name" value="Winged helix' DNA-binding domain"/>
    <property type="match status" value="1"/>
</dbReference>
<dbReference type="InterPro" id="IPR058163">
    <property type="entry name" value="LysR-type_TF_proteobact-type"/>
</dbReference>
<name>A0ABQ2WRP3_9ALTE</name>
<proteinExistence type="inferred from homology"/>
<feature type="domain" description="HTH lysR-type" evidence="5">
    <location>
        <begin position="5"/>
        <end position="62"/>
    </location>
</feature>
<dbReference type="InterPro" id="IPR000847">
    <property type="entry name" value="LysR_HTH_N"/>
</dbReference>
<evidence type="ECO:0000256" key="3">
    <source>
        <dbReference type="ARBA" id="ARBA00023125"/>
    </source>
</evidence>
<dbReference type="Proteomes" id="UP000634667">
    <property type="component" value="Unassembled WGS sequence"/>
</dbReference>
<evidence type="ECO:0000256" key="1">
    <source>
        <dbReference type="ARBA" id="ARBA00009437"/>
    </source>
</evidence>
<dbReference type="PROSITE" id="PS50931">
    <property type="entry name" value="HTH_LYSR"/>
    <property type="match status" value="1"/>
</dbReference>
<evidence type="ECO:0000256" key="2">
    <source>
        <dbReference type="ARBA" id="ARBA00023015"/>
    </source>
</evidence>
<dbReference type="PANTHER" id="PTHR30537:SF26">
    <property type="entry name" value="GLYCINE CLEAVAGE SYSTEM TRANSCRIPTIONAL ACTIVATOR"/>
    <property type="match status" value="1"/>
</dbReference>
<protein>
    <submittedName>
        <fullName evidence="6">Transcriptional regulator GcvA</fullName>
    </submittedName>
</protein>
<dbReference type="SUPFAM" id="SSF53850">
    <property type="entry name" value="Periplasmic binding protein-like II"/>
    <property type="match status" value="1"/>
</dbReference>
<comment type="similarity">
    <text evidence="1">Belongs to the LysR transcriptional regulatory family.</text>
</comment>
<comment type="caution">
    <text evidence="6">The sequence shown here is derived from an EMBL/GenBank/DDBJ whole genome shotgun (WGS) entry which is preliminary data.</text>
</comment>
<dbReference type="Pfam" id="PF00126">
    <property type="entry name" value="HTH_1"/>
    <property type="match status" value="1"/>
</dbReference>
<dbReference type="Pfam" id="PF03466">
    <property type="entry name" value="LysR_substrate"/>
    <property type="match status" value="1"/>
</dbReference>
<sequence>MSLQTPLRGLRCFCVAAECLSFKETAKQLYLTPSAVSHQIKQLEDNLNLSLFERKTRAIELTETGKQFYLEIKPLLEQLSQTINQFSQVERVLEVSISMPEFFASELFVPRLRGWSEQYPNINIKLETVKSRRESPKYTDVSVILSGKKPVEGAVYDLFPISYLPACNPALFQKLHGKGYRILEKTPLILHQARPTAWHQWAERVGFHQFHPKQIMQLDSMFSVARAAQQGLGVALIPMPISHAWFSSGSLVKLFEQELLSRDRYYLVQHDADSERPEIKLLIDWILQSFNSSDFALPPVA</sequence>
<dbReference type="InterPro" id="IPR036390">
    <property type="entry name" value="WH_DNA-bd_sf"/>
</dbReference>
<dbReference type="InterPro" id="IPR036388">
    <property type="entry name" value="WH-like_DNA-bd_sf"/>
</dbReference>
<evidence type="ECO:0000256" key="4">
    <source>
        <dbReference type="ARBA" id="ARBA00023163"/>
    </source>
</evidence>
<evidence type="ECO:0000259" key="5">
    <source>
        <dbReference type="PROSITE" id="PS50931"/>
    </source>
</evidence>
<dbReference type="PANTHER" id="PTHR30537">
    <property type="entry name" value="HTH-TYPE TRANSCRIPTIONAL REGULATOR"/>
    <property type="match status" value="1"/>
</dbReference>
<dbReference type="RefSeq" id="WP_189483706.1">
    <property type="nucleotide sequence ID" value="NZ_BMYR01000011.1"/>
</dbReference>
<keyword evidence="3" id="KW-0238">DNA-binding</keyword>
<keyword evidence="4" id="KW-0804">Transcription</keyword>
<gene>
    <name evidence="6" type="primary">gcvA</name>
    <name evidence="6" type="ORF">GCM10008111_26420</name>
</gene>
<dbReference type="EMBL" id="BMYR01000011">
    <property type="protein sequence ID" value="GGW69054.1"/>
    <property type="molecule type" value="Genomic_DNA"/>
</dbReference>
<accession>A0ABQ2WRP3</accession>
<evidence type="ECO:0000313" key="7">
    <source>
        <dbReference type="Proteomes" id="UP000634667"/>
    </source>
</evidence>
<dbReference type="Gene3D" id="3.40.190.10">
    <property type="entry name" value="Periplasmic binding protein-like II"/>
    <property type="match status" value="2"/>
</dbReference>
<organism evidence="6 7">
    <name type="scientific">Alishewanella tabrizica</name>
    <dbReference type="NCBI Taxonomy" id="671278"/>
    <lineage>
        <taxon>Bacteria</taxon>
        <taxon>Pseudomonadati</taxon>
        <taxon>Pseudomonadota</taxon>
        <taxon>Gammaproteobacteria</taxon>
        <taxon>Alteromonadales</taxon>
        <taxon>Alteromonadaceae</taxon>
        <taxon>Alishewanella</taxon>
    </lineage>
</organism>